<name>A0A316EAH1_9FLAO</name>
<proteinExistence type="predicted"/>
<dbReference type="Pfam" id="PF13205">
    <property type="entry name" value="Big_5"/>
    <property type="match status" value="1"/>
</dbReference>
<dbReference type="AlphaFoldDB" id="A0A316EAH1"/>
<dbReference type="EMBL" id="JACWLN010000002">
    <property type="protein sequence ID" value="MBD1260291.1"/>
    <property type="molecule type" value="Genomic_DNA"/>
</dbReference>
<evidence type="ECO:0000256" key="1">
    <source>
        <dbReference type="ARBA" id="ARBA00022729"/>
    </source>
</evidence>
<reference evidence="3 6" key="2">
    <citation type="submission" date="2020-07" db="EMBL/GenBank/DDBJ databases">
        <title>The draft genome sequence of Maribacter polysiphoniae KCTC 22021.</title>
        <authorList>
            <person name="Mu L."/>
        </authorList>
    </citation>
    <scope>NUCLEOTIDE SEQUENCE [LARGE SCALE GENOMIC DNA]</scope>
    <source>
        <strain evidence="3 6">KCTC 22021</strain>
    </source>
</reference>
<evidence type="ECO:0000259" key="2">
    <source>
        <dbReference type="Pfam" id="PF13205"/>
    </source>
</evidence>
<dbReference type="Proteomes" id="UP000651837">
    <property type="component" value="Unassembled WGS sequence"/>
</dbReference>
<feature type="domain" description="SbsA Ig-like" evidence="2">
    <location>
        <begin position="33"/>
        <end position="135"/>
    </location>
</feature>
<accession>A0A316EAH1</accession>
<dbReference type="RefSeq" id="WP_109648678.1">
    <property type="nucleotide sequence ID" value="NZ_CAJQNU010000016.1"/>
</dbReference>
<evidence type="ECO:0000313" key="5">
    <source>
        <dbReference type="Proteomes" id="UP000245667"/>
    </source>
</evidence>
<dbReference type="OrthoDB" id="9809989at2"/>
<dbReference type="Proteomes" id="UP000245667">
    <property type="component" value="Unassembled WGS sequence"/>
</dbReference>
<evidence type="ECO:0000313" key="3">
    <source>
        <dbReference type="EMBL" id="MBD1260291.1"/>
    </source>
</evidence>
<reference evidence="4 5" key="1">
    <citation type="submission" date="2018-05" db="EMBL/GenBank/DDBJ databases">
        <title>Genomic Encyclopedia of Archaeal and Bacterial Type Strains, Phase II (KMG-II): from individual species to whole genera.</title>
        <authorList>
            <person name="Goeker M."/>
        </authorList>
    </citation>
    <scope>NUCLEOTIDE SEQUENCE [LARGE SCALE GENOMIC DNA]</scope>
    <source>
        <strain evidence="4 5">DSM 23514</strain>
    </source>
</reference>
<organism evidence="4 5">
    <name type="scientific">Maribacter polysiphoniae</name>
    <dbReference type="NCBI Taxonomy" id="429344"/>
    <lineage>
        <taxon>Bacteria</taxon>
        <taxon>Pseudomonadati</taxon>
        <taxon>Bacteroidota</taxon>
        <taxon>Flavobacteriia</taxon>
        <taxon>Flavobacteriales</taxon>
        <taxon>Flavobacteriaceae</taxon>
        <taxon>Maribacter</taxon>
    </lineage>
</organism>
<sequence length="538" mass="61473">MFKRIFAYIFLFFMATALMQCARRGRPTGGPKDITPPVLLKAEPENMSTNFKATKIRLYFDELVKLKDVQEQLIISPPLKYTPIITPQGGTNKFIEIILKDTLQENTTYTMNFGQSIVDNNEENPYSFLTYVFSTGSYIDSLEIKGAIKDAFNRKADEFVSVMLYEIDSAYTDSTIYKKPPNYMTNTLDSAVIFTLKNIKAGKYALFALKDENKNYMFDQNLDKIGFIEDTLSIPTDSTFLLTLFKETPDYKVSVPSLVANNRIIFGYYGDGKDIGISPVSVLPDSIKTTITKEREKDTINFWFTPFEMDSLIFTVKNETLKIIDTFTVKKRKVGFDSLQLKPNISGSLSFNTPFNIQANTPLVAIDTSKMGLMDKDSLSVDFTVTLDSLKNKVDFDFEKKPEENYELELLPGAVTDFFGIQNDSMYIRMGTKSYADFGNLSMDIKSEPGNYPMIIQLTSEKGEVKQELYAEEPKSVEFIHIEPAKYLVRIIFDSNRNGKWDPGNYLKRIQPEKVVYYPDVIEVRANWELEQSFTISE</sequence>
<keyword evidence="1" id="KW-0732">Signal</keyword>
<dbReference type="InterPro" id="IPR032812">
    <property type="entry name" value="SbsA_Ig"/>
</dbReference>
<keyword evidence="6" id="KW-1185">Reference proteome</keyword>
<dbReference type="EMBL" id="QGGQ01000001">
    <property type="protein sequence ID" value="PWK25753.1"/>
    <property type="molecule type" value="Genomic_DNA"/>
</dbReference>
<evidence type="ECO:0000313" key="6">
    <source>
        <dbReference type="Proteomes" id="UP000651837"/>
    </source>
</evidence>
<protein>
    <submittedName>
        <fullName evidence="3">Ig-like domain-containing protein</fullName>
    </submittedName>
    <submittedName>
        <fullName evidence="4">Uncharacterized protein DUF2141</fullName>
    </submittedName>
</protein>
<evidence type="ECO:0000313" key="4">
    <source>
        <dbReference type="EMBL" id="PWK25753.1"/>
    </source>
</evidence>
<comment type="caution">
    <text evidence="4">The sequence shown here is derived from an EMBL/GenBank/DDBJ whole genome shotgun (WGS) entry which is preliminary data.</text>
</comment>
<gene>
    <name evidence="3" type="ORF">HZY62_06815</name>
    <name evidence="4" type="ORF">LX92_00496</name>
</gene>